<dbReference type="InterPro" id="IPR000192">
    <property type="entry name" value="Aminotrans_V_dom"/>
</dbReference>
<name>A0A8G1X9C5_9ACTN</name>
<dbReference type="EMBL" id="RJVJ01000003">
    <property type="protein sequence ID" value="ROR35295.1"/>
    <property type="molecule type" value="Genomic_DNA"/>
</dbReference>
<comment type="caution">
    <text evidence="6">The sequence shown here is derived from an EMBL/GenBank/DDBJ whole genome shotgun (WGS) entry which is preliminary data.</text>
</comment>
<comment type="cofactor">
    <cofactor evidence="1 4">
        <name>pyridoxal 5'-phosphate</name>
        <dbReference type="ChEBI" id="CHEBI:597326"/>
    </cofactor>
</comment>
<evidence type="ECO:0000256" key="3">
    <source>
        <dbReference type="RuleBase" id="RU004075"/>
    </source>
</evidence>
<dbReference type="InterPro" id="IPR015422">
    <property type="entry name" value="PyrdxlP-dep_Trfase_small"/>
</dbReference>
<evidence type="ECO:0000256" key="2">
    <source>
        <dbReference type="ARBA" id="ARBA00022898"/>
    </source>
</evidence>
<evidence type="ECO:0000313" key="6">
    <source>
        <dbReference type="EMBL" id="ROR35295.1"/>
    </source>
</evidence>
<dbReference type="RefSeq" id="WP_123563564.1">
    <property type="nucleotide sequence ID" value="NZ_RJVJ01000003.1"/>
</dbReference>
<protein>
    <submittedName>
        <fullName evidence="6">Selenocysteine lyase/cysteine desulfurase</fullName>
    </submittedName>
</protein>
<dbReference type="PANTHER" id="PTHR43586:SF24">
    <property type="entry name" value="BLR4730 PROTEIN"/>
    <property type="match status" value="1"/>
</dbReference>
<evidence type="ECO:0000313" key="7">
    <source>
        <dbReference type="Proteomes" id="UP000267408"/>
    </source>
</evidence>
<dbReference type="Proteomes" id="UP000267408">
    <property type="component" value="Unassembled WGS sequence"/>
</dbReference>
<evidence type="ECO:0000256" key="1">
    <source>
        <dbReference type="ARBA" id="ARBA00001933"/>
    </source>
</evidence>
<dbReference type="Pfam" id="PF00266">
    <property type="entry name" value="Aminotran_5"/>
    <property type="match status" value="1"/>
</dbReference>
<dbReference type="PROSITE" id="PS00595">
    <property type="entry name" value="AA_TRANSFER_CLASS_5"/>
    <property type="match status" value="1"/>
</dbReference>
<dbReference type="InterPro" id="IPR020578">
    <property type="entry name" value="Aminotrans_V_PyrdxlP_BS"/>
</dbReference>
<organism evidence="6 7">
    <name type="scientific">Kitasatospora cineracea</name>
    <dbReference type="NCBI Taxonomy" id="88074"/>
    <lineage>
        <taxon>Bacteria</taxon>
        <taxon>Bacillati</taxon>
        <taxon>Actinomycetota</taxon>
        <taxon>Actinomycetes</taxon>
        <taxon>Kitasatosporales</taxon>
        <taxon>Streptomycetaceae</taxon>
        <taxon>Kitasatospora</taxon>
    </lineage>
</organism>
<dbReference type="InterPro" id="IPR015421">
    <property type="entry name" value="PyrdxlP-dep_Trfase_major"/>
</dbReference>
<gene>
    <name evidence="6" type="ORF">EDD39_6952</name>
</gene>
<accession>A0A8G1X9C5</accession>
<evidence type="ECO:0000259" key="5">
    <source>
        <dbReference type="Pfam" id="PF00266"/>
    </source>
</evidence>
<dbReference type="SUPFAM" id="SSF53383">
    <property type="entry name" value="PLP-dependent transferases"/>
    <property type="match status" value="1"/>
</dbReference>
<dbReference type="AlphaFoldDB" id="A0A8G1X9C5"/>
<dbReference type="Gene3D" id="3.90.1150.10">
    <property type="entry name" value="Aspartate Aminotransferase, domain 1"/>
    <property type="match status" value="1"/>
</dbReference>
<dbReference type="OrthoDB" id="9808002at2"/>
<keyword evidence="6" id="KW-0456">Lyase</keyword>
<proteinExistence type="inferred from homology"/>
<dbReference type="GO" id="GO:0016829">
    <property type="term" value="F:lyase activity"/>
    <property type="evidence" value="ECO:0007669"/>
    <property type="project" value="UniProtKB-KW"/>
</dbReference>
<evidence type="ECO:0000256" key="4">
    <source>
        <dbReference type="RuleBase" id="RU004504"/>
    </source>
</evidence>
<dbReference type="InterPro" id="IPR015424">
    <property type="entry name" value="PyrdxlP-dep_Trfase"/>
</dbReference>
<sequence length="380" mass="40559">MTGQLIHLNTAGAGLMPAAVSTAMADCLAREAATGGYETELHHDEVLQHDVYRRLGRVLGADADDLALFDSATRAWWRVVSRLDLGPDDLIWVTPYEYAGSLIGYFNLRDRTGCTIETIPLRPDGNLDLDWMAAHLSDRVALVSVTHVPSGCGIVNPVAEIGRLLAPYRARYAVDACQAVGQLPLDVAEIGCDLLTGAGRKFLCGPRGSGFAYTTPELRAALLPDFTDLHVARVSSPTAVTVHERSARTLELGERSTAVVLGLHAALGHHLELAEEGGAFPRKDVVEALHACVAGLPGAELLAPGTQQSGILSFRHGSLSAEQVRDGLAARGINGWKISGDHTPLYLSARGVDTAVRLSVHHYTSLEDVEALGRALHGLR</sequence>
<reference evidence="6 7" key="1">
    <citation type="submission" date="2018-11" db="EMBL/GenBank/DDBJ databases">
        <title>Sequencing the genomes of 1000 actinobacteria strains.</title>
        <authorList>
            <person name="Klenk H.-P."/>
        </authorList>
    </citation>
    <scope>NUCLEOTIDE SEQUENCE [LARGE SCALE GENOMIC DNA]</scope>
    <source>
        <strain evidence="6 7">DSM 44780</strain>
    </source>
</reference>
<keyword evidence="2" id="KW-0663">Pyridoxal phosphate</keyword>
<dbReference type="Gene3D" id="3.40.640.10">
    <property type="entry name" value="Type I PLP-dependent aspartate aminotransferase-like (Major domain)"/>
    <property type="match status" value="1"/>
</dbReference>
<feature type="domain" description="Aminotransferase class V" evidence="5">
    <location>
        <begin position="8"/>
        <end position="372"/>
    </location>
</feature>
<comment type="similarity">
    <text evidence="3">Belongs to the class-V pyridoxal-phosphate-dependent aminotransferase family.</text>
</comment>
<dbReference type="PANTHER" id="PTHR43586">
    <property type="entry name" value="CYSTEINE DESULFURASE"/>
    <property type="match status" value="1"/>
</dbReference>